<name>A0A644UZ81_9ZZZZ</name>
<protein>
    <recommendedName>
        <fullName evidence="5">NfeD-like C-terminal domain-containing protein</fullName>
    </recommendedName>
</protein>
<evidence type="ECO:0000313" key="4">
    <source>
        <dbReference type="EMBL" id="MPL84378.1"/>
    </source>
</evidence>
<dbReference type="InterPro" id="IPR056738">
    <property type="entry name" value="NfeD1b_N"/>
</dbReference>
<dbReference type="PANTHER" id="PTHR33507">
    <property type="entry name" value="INNER MEMBRANE PROTEIN YBBJ"/>
    <property type="match status" value="1"/>
</dbReference>
<dbReference type="Pfam" id="PF24961">
    <property type="entry name" value="NfeD_membrane"/>
    <property type="match status" value="1"/>
</dbReference>
<feature type="transmembrane region" description="Helical" evidence="1">
    <location>
        <begin position="276"/>
        <end position="294"/>
    </location>
</feature>
<dbReference type="SUPFAM" id="SSF52096">
    <property type="entry name" value="ClpP/crotonase"/>
    <property type="match status" value="1"/>
</dbReference>
<dbReference type="InterPro" id="IPR056739">
    <property type="entry name" value="NfeD_membrane"/>
</dbReference>
<evidence type="ECO:0008006" key="5">
    <source>
        <dbReference type="Google" id="ProtNLM"/>
    </source>
</evidence>
<comment type="caution">
    <text evidence="4">The sequence shown here is derived from an EMBL/GenBank/DDBJ whole genome shotgun (WGS) entry which is preliminary data.</text>
</comment>
<feature type="transmembrane region" description="Helical" evidence="1">
    <location>
        <begin position="339"/>
        <end position="358"/>
    </location>
</feature>
<feature type="domain" description="NfeD1b N-terminal" evidence="3">
    <location>
        <begin position="24"/>
        <end position="203"/>
    </location>
</feature>
<dbReference type="AlphaFoldDB" id="A0A644UZ81"/>
<dbReference type="SUPFAM" id="SSF141322">
    <property type="entry name" value="NfeD domain-like"/>
    <property type="match status" value="1"/>
</dbReference>
<keyword evidence="1" id="KW-0812">Transmembrane</keyword>
<feature type="domain" description="NfeD integral membrane" evidence="2">
    <location>
        <begin position="229"/>
        <end position="348"/>
    </location>
</feature>
<dbReference type="Gene3D" id="3.90.226.10">
    <property type="entry name" value="2-enoyl-CoA Hydratase, Chain A, domain 1"/>
    <property type="match status" value="1"/>
</dbReference>
<dbReference type="InterPro" id="IPR029045">
    <property type="entry name" value="ClpP/crotonase-like_dom_sf"/>
</dbReference>
<reference evidence="4" key="1">
    <citation type="submission" date="2019-08" db="EMBL/GenBank/DDBJ databases">
        <authorList>
            <person name="Kucharzyk K."/>
            <person name="Murdoch R.W."/>
            <person name="Higgins S."/>
            <person name="Loffler F."/>
        </authorList>
    </citation>
    <scope>NUCLEOTIDE SEQUENCE</scope>
</reference>
<dbReference type="PANTHER" id="PTHR33507:SF3">
    <property type="entry name" value="INNER MEMBRANE PROTEIN YBBJ"/>
    <property type="match status" value="1"/>
</dbReference>
<accession>A0A644UZ81</accession>
<sequence>MFKVLLSVILIFLPFISSSQEKRIFVIPVKGEISKATERTLSKGLQQADEKGYDFVIVQLNTYGGAVASADSMRSALLRFPVPVAAFIDNQAVSAGALISIACDSIYMTTGSTIGAATVVNQNGEPMPDKYQSFMRAMMRSTAQANGRDPKIAEAMVDPTIVASSTGDDSLKVLSFTMEEAIENNYCEGFAEKIQDVATLLTNGDNYILEEMEISFTDEVISFLLSPVIQGLLLMVIIGGLYFELQSPGIGFPSAAAVIAALLYFAPLYLEGLAENWEILLFAAGILLIIAEIFIIPGFGIAGISGITLTILALVFAMIDNNLFYFKGNLNFIVIVKPLSIVMVSALSSLVVSIWLAGRVFPGKSFSHLALRTKLDSSKGYIGVEDINNNLIGKVGIAASSLRPAGKIEIEGKWYDATIEFGMADKGEELVVTKFEGGRVYCERLPQ</sequence>
<evidence type="ECO:0000259" key="3">
    <source>
        <dbReference type="Pfam" id="PF25145"/>
    </source>
</evidence>
<dbReference type="CDD" id="cd07021">
    <property type="entry name" value="Clp_protease_NfeD_like"/>
    <property type="match status" value="1"/>
</dbReference>
<proteinExistence type="predicted"/>
<feature type="transmembrane region" description="Helical" evidence="1">
    <location>
        <begin position="301"/>
        <end position="319"/>
    </location>
</feature>
<dbReference type="Pfam" id="PF25145">
    <property type="entry name" value="NfeD1b_N"/>
    <property type="match status" value="1"/>
</dbReference>
<keyword evidence="1" id="KW-0472">Membrane</keyword>
<evidence type="ECO:0000259" key="2">
    <source>
        <dbReference type="Pfam" id="PF24961"/>
    </source>
</evidence>
<feature type="transmembrane region" description="Helical" evidence="1">
    <location>
        <begin position="220"/>
        <end position="243"/>
    </location>
</feature>
<keyword evidence="1" id="KW-1133">Transmembrane helix</keyword>
<dbReference type="InterPro" id="IPR012340">
    <property type="entry name" value="NA-bd_OB-fold"/>
</dbReference>
<feature type="transmembrane region" description="Helical" evidence="1">
    <location>
        <begin position="250"/>
        <end position="270"/>
    </location>
</feature>
<dbReference type="GO" id="GO:0005886">
    <property type="term" value="C:plasma membrane"/>
    <property type="evidence" value="ECO:0007669"/>
    <property type="project" value="TreeGrafter"/>
</dbReference>
<dbReference type="InterPro" id="IPR052165">
    <property type="entry name" value="Membrane_assoc_protease"/>
</dbReference>
<gene>
    <name evidence="4" type="ORF">SDC9_30343</name>
</gene>
<dbReference type="Gene3D" id="2.40.50.140">
    <property type="entry name" value="Nucleic acid-binding proteins"/>
    <property type="match status" value="1"/>
</dbReference>
<dbReference type="EMBL" id="VSSQ01000189">
    <property type="protein sequence ID" value="MPL84378.1"/>
    <property type="molecule type" value="Genomic_DNA"/>
</dbReference>
<organism evidence="4">
    <name type="scientific">bioreactor metagenome</name>
    <dbReference type="NCBI Taxonomy" id="1076179"/>
    <lineage>
        <taxon>unclassified sequences</taxon>
        <taxon>metagenomes</taxon>
        <taxon>ecological metagenomes</taxon>
    </lineage>
</organism>
<evidence type="ECO:0000256" key="1">
    <source>
        <dbReference type="SAM" id="Phobius"/>
    </source>
</evidence>